<dbReference type="InterPro" id="IPR045683">
    <property type="entry name" value="DUF6192"/>
</dbReference>
<keyword evidence="2" id="KW-1185">Reference proteome</keyword>
<protein>
    <submittedName>
        <fullName evidence="1">DUF6192 family protein</fullName>
    </submittedName>
</protein>
<comment type="caution">
    <text evidence="1">The sequence shown here is derived from an EMBL/GenBank/DDBJ whole genome shotgun (WGS) entry which is preliminary data.</text>
</comment>
<dbReference type="RefSeq" id="WP_399593436.1">
    <property type="nucleotide sequence ID" value="NZ_JBITPR010000044.1"/>
</dbReference>
<organism evidence="1 2">
    <name type="scientific">Streptomyces salinarius</name>
    <dbReference type="NCBI Taxonomy" id="2762598"/>
    <lineage>
        <taxon>Bacteria</taxon>
        <taxon>Bacillati</taxon>
        <taxon>Actinomycetota</taxon>
        <taxon>Actinomycetes</taxon>
        <taxon>Kitasatosporales</taxon>
        <taxon>Streptomycetaceae</taxon>
        <taxon>Streptomyces</taxon>
    </lineage>
</organism>
<sequence length="317" mass="35895">MAPMVEMVGKVTRSRYDELVAESLDMLEEDTRCQFGLGDAALELEPLRGHGGHLPLDEGDQGVEESLRLFADEIGLSFYTVRTHRWVAAQWPAEHRRAGVSWEVHRILASVPDRFDLIGNPPLSERTGRRRWSAEVAKKLVGWKTEEVLVPVTSQEKIEAIRELARDDEAVAAQVATDFLRRPEVAFKAMRDPEARENVNEAQFEQTKLEDDEFEEDYDNAFDVGDDGERFDDPARIVHSWRKSMEFSDLIAVCQGFIAGAARLVPKLRGHEFTDTQTKVLENHLEKIRATADWIETAAATGQVDLDEQLAQLLRGQ</sequence>
<gene>
    <name evidence="1" type="ORF">AB4829_20035</name>
</gene>
<evidence type="ECO:0000313" key="1">
    <source>
        <dbReference type="EMBL" id="MFI7872877.1"/>
    </source>
</evidence>
<dbReference type="Proteomes" id="UP001614264">
    <property type="component" value="Unassembled WGS sequence"/>
</dbReference>
<accession>A0ABW8BEG8</accession>
<proteinExistence type="predicted"/>
<evidence type="ECO:0000313" key="2">
    <source>
        <dbReference type="Proteomes" id="UP001614264"/>
    </source>
</evidence>
<reference evidence="1 2" key="1">
    <citation type="submission" date="2024-07" db="EMBL/GenBank/DDBJ databases">
        <title>Whole genome sequencing of Prodigiosin pigment-producing Streptomyces salinarius isolated from rhizosphere soil of Arachis hypogaea.</title>
        <authorList>
            <person name="Vidhya A."/>
            <person name="Ramya S."/>
        </authorList>
    </citation>
    <scope>NUCLEOTIDE SEQUENCE [LARGE SCALE GENOMIC DNA]</scope>
    <source>
        <strain evidence="1 2">VRMG2420</strain>
    </source>
</reference>
<dbReference type="EMBL" id="JBITPR010000044">
    <property type="protein sequence ID" value="MFI7872877.1"/>
    <property type="molecule type" value="Genomic_DNA"/>
</dbReference>
<name>A0ABW8BEG8_9ACTN</name>
<dbReference type="Pfam" id="PF19691">
    <property type="entry name" value="DUF6192"/>
    <property type="match status" value="1"/>
</dbReference>